<feature type="coiled-coil region" evidence="8">
    <location>
        <begin position="19"/>
        <end position="46"/>
    </location>
</feature>
<comment type="catalytic activity">
    <reaction evidence="7">
        <text>ATP + H2O = ADP + phosphate + H(+)</text>
        <dbReference type="Rhea" id="RHEA:13065"/>
        <dbReference type="ChEBI" id="CHEBI:15377"/>
        <dbReference type="ChEBI" id="CHEBI:15378"/>
        <dbReference type="ChEBI" id="CHEBI:30616"/>
        <dbReference type="ChEBI" id="CHEBI:43474"/>
        <dbReference type="ChEBI" id="CHEBI:456216"/>
        <dbReference type="EC" id="3.6.4.13"/>
    </reaction>
</comment>
<dbReference type="Pfam" id="PF00271">
    <property type="entry name" value="Helicase_C"/>
    <property type="match status" value="1"/>
</dbReference>
<dbReference type="CDD" id="cd18787">
    <property type="entry name" value="SF2_C_DEAD"/>
    <property type="match status" value="1"/>
</dbReference>
<gene>
    <name evidence="10" type="ORF">KGM_201759</name>
</gene>
<dbReference type="PROSITE" id="PS51192">
    <property type="entry name" value="HELICASE_ATP_BIND_1"/>
    <property type="match status" value="1"/>
</dbReference>
<keyword evidence="2 6" id="KW-0378">Hydrolase</keyword>
<protein>
    <recommendedName>
        <fullName evidence="7">ATP-dependent RNA helicase</fullName>
        <ecNumber evidence="7">3.6.4.13</ecNumber>
    </recommendedName>
</protein>
<comment type="caution">
    <text evidence="10">The sequence shown here is derived from an EMBL/GenBank/DDBJ whole genome shotgun (WGS) entry which is preliminary data.</text>
</comment>
<dbReference type="PROSITE" id="PS00039">
    <property type="entry name" value="DEAD_ATP_HELICASE"/>
    <property type="match status" value="1"/>
</dbReference>
<dbReference type="GO" id="GO:0005524">
    <property type="term" value="F:ATP binding"/>
    <property type="evidence" value="ECO:0007669"/>
    <property type="project" value="UniProtKB-UniRule"/>
</dbReference>
<keyword evidence="1 6" id="KW-0547">Nucleotide-binding</keyword>
<dbReference type="OrthoDB" id="3370at2759"/>
<dbReference type="InterPro" id="IPR011545">
    <property type="entry name" value="DEAD/DEAH_box_helicase_dom"/>
</dbReference>
<feature type="compositionally biased region" description="Basic residues" evidence="9">
    <location>
        <begin position="593"/>
        <end position="614"/>
    </location>
</feature>
<organism evidence="10 11">
    <name type="scientific">Danaus plexippus plexippus</name>
    <dbReference type="NCBI Taxonomy" id="278856"/>
    <lineage>
        <taxon>Eukaryota</taxon>
        <taxon>Metazoa</taxon>
        <taxon>Ecdysozoa</taxon>
        <taxon>Arthropoda</taxon>
        <taxon>Hexapoda</taxon>
        <taxon>Insecta</taxon>
        <taxon>Pterygota</taxon>
        <taxon>Neoptera</taxon>
        <taxon>Endopterygota</taxon>
        <taxon>Lepidoptera</taxon>
        <taxon>Glossata</taxon>
        <taxon>Ditrysia</taxon>
        <taxon>Papilionoidea</taxon>
        <taxon>Nymphalidae</taxon>
        <taxon>Danainae</taxon>
        <taxon>Danaini</taxon>
        <taxon>Danaina</taxon>
        <taxon>Danaus</taxon>
        <taxon>Danaus</taxon>
    </lineage>
</organism>
<name>A0A212FJV1_DANPL</name>
<comment type="similarity">
    <text evidence="6">Belongs to the DEAD box helicase family.</text>
</comment>
<comment type="function">
    <text evidence="7">RNA helicase.</text>
</comment>
<dbReference type="GO" id="GO:0003724">
    <property type="term" value="F:RNA helicase activity"/>
    <property type="evidence" value="ECO:0007669"/>
    <property type="project" value="UniProtKB-EC"/>
</dbReference>
<evidence type="ECO:0000256" key="2">
    <source>
        <dbReference type="ARBA" id="ARBA00022801"/>
    </source>
</evidence>
<feature type="region of interest" description="Disordered" evidence="9">
    <location>
        <begin position="76"/>
        <end position="96"/>
    </location>
</feature>
<evidence type="ECO:0000256" key="4">
    <source>
        <dbReference type="ARBA" id="ARBA00022840"/>
    </source>
</evidence>
<dbReference type="AlphaFoldDB" id="A0A212FJV1"/>
<keyword evidence="5 7" id="KW-0694">RNA-binding</keyword>
<dbReference type="FunCoup" id="A0A212FJV1">
    <property type="interactions" value="2194"/>
</dbReference>
<dbReference type="InterPro" id="IPR001650">
    <property type="entry name" value="Helicase_C-like"/>
</dbReference>
<evidence type="ECO:0000256" key="8">
    <source>
        <dbReference type="SAM" id="Coils"/>
    </source>
</evidence>
<evidence type="ECO:0000256" key="5">
    <source>
        <dbReference type="ARBA" id="ARBA00022884"/>
    </source>
</evidence>
<dbReference type="PROSITE" id="PS51194">
    <property type="entry name" value="HELICASE_CTER"/>
    <property type="match status" value="1"/>
</dbReference>
<evidence type="ECO:0000313" key="10">
    <source>
        <dbReference type="EMBL" id="OWR54011.1"/>
    </source>
</evidence>
<evidence type="ECO:0000256" key="3">
    <source>
        <dbReference type="ARBA" id="ARBA00022806"/>
    </source>
</evidence>
<dbReference type="EC" id="3.6.4.13" evidence="7"/>
<evidence type="ECO:0000313" key="11">
    <source>
        <dbReference type="Proteomes" id="UP000007151"/>
    </source>
</evidence>
<dbReference type="InterPro" id="IPR014001">
    <property type="entry name" value="Helicase_ATP-bd"/>
</dbReference>
<feature type="region of interest" description="Disordered" evidence="9">
    <location>
        <begin position="583"/>
        <end position="625"/>
    </location>
</feature>
<feature type="compositionally biased region" description="Basic and acidic residues" evidence="9">
    <location>
        <begin position="583"/>
        <end position="592"/>
    </location>
</feature>
<dbReference type="CDD" id="cd17956">
    <property type="entry name" value="DEADc_DDX51"/>
    <property type="match status" value="1"/>
</dbReference>
<dbReference type="InterPro" id="IPR027417">
    <property type="entry name" value="P-loop_NTPase"/>
</dbReference>
<evidence type="ECO:0000256" key="6">
    <source>
        <dbReference type="RuleBase" id="RU000492"/>
    </source>
</evidence>
<dbReference type="GO" id="GO:0003723">
    <property type="term" value="F:RNA binding"/>
    <property type="evidence" value="ECO:0007669"/>
    <property type="project" value="UniProtKB-UniRule"/>
</dbReference>
<sequence length="625" mass="72055">MDLFVINRYKENNEKDDLINQETLHLQRLKQKIEERKKTHRKSQINNDVIVIKNDELLRDSGLQDIPAENKISEPELKSAEAKSNNEIQPKRKKKSEQVSTEFKVLGTTDFEKKSKVERVLPYWLSHAYSVSKNLQTLTCKVENQSWLHNTLLTTLTSEGVTHFFPVQEQVIPFIIQQHQHPELLRPHDICVSAPTGSGKTLSFVLPIIQVLMNEIGHHIRALVVLPVQELAIQVAQVFKKYCTNTGLRVQLLSGSTPLQKEQQQIMRFTETLKWICEIDIIVCTAGRLVEHLQNTEGFSLKNLKFLVIDEADRIMDNIQNDWLYHMEKHIKMENHTSNKVPHLNWVGLNSQRSSVHKLLFSATLSPDPELLEEWGLFQPKLFSAIPIQDHPDSNVSKKYTTPDELQEQYVVCSAEEKPLIFYYFFAELKWDKTLCFTNSSQSAHRLTVLLNIWSKGNLKVAELSAALDRTSRELVLRKFKQSEINVIICTDALARGIDIPDCNYVISYDPPRNIKTYVHRVGRTGRAGRIGNAVTIIVHNQVQMFKDILQSGGKSDIPQLEMQNDILQDLMPGYQNAIRETKQSIDNEIHDKVKKSKELKRMSKSKPRKRKHNENKSLNVPMEQ</sequence>
<dbReference type="SMART" id="SM00490">
    <property type="entry name" value="HELICc"/>
    <property type="match status" value="1"/>
</dbReference>
<keyword evidence="11" id="KW-1185">Reference proteome</keyword>
<dbReference type="Gene3D" id="3.40.50.300">
    <property type="entry name" value="P-loop containing nucleotide triphosphate hydrolases"/>
    <property type="match status" value="2"/>
</dbReference>
<dbReference type="PANTHER" id="PTHR24031">
    <property type="entry name" value="RNA HELICASE"/>
    <property type="match status" value="1"/>
</dbReference>
<dbReference type="InterPro" id="IPR000629">
    <property type="entry name" value="RNA-helicase_DEAD-box_CS"/>
</dbReference>
<evidence type="ECO:0000256" key="9">
    <source>
        <dbReference type="SAM" id="MobiDB-lite"/>
    </source>
</evidence>
<accession>A0A212FJV1</accession>
<proteinExistence type="inferred from homology"/>
<dbReference type="GO" id="GO:0016787">
    <property type="term" value="F:hydrolase activity"/>
    <property type="evidence" value="ECO:0007669"/>
    <property type="project" value="UniProtKB-KW"/>
</dbReference>
<comment type="domain">
    <text evidence="7">The Q motif is unique to and characteristic of the DEAD box family of RNA helicases and controls ATP binding and hydrolysis.</text>
</comment>
<dbReference type="SUPFAM" id="SSF52540">
    <property type="entry name" value="P-loop containing nucleoside triphosphate hydrolases"/>
    <property type="match status" value="1"/>
</dbReference>
<dbReference type="SMART" id="SM00487">
    <property type="entry name" value="DEXDc"/>
    <property type="match status" value="1"/>
</dbReference>
<evidence type="ECO:0000256" key="7">
    <source>
        <dbReference type="RuleBase" id="RU365068"/>
    </source>
</evidence>
<dbReference type="STRING" id="278856.A0A212FJV1"/>
<keyword evidence="4 6" id="KW-0067">ATP-binding</keyword>
<dbReference type="Proteomes" id="UP000007151">
    <property type="component" value="Unassembled WGS sequence"/>
</dbReference>
<keyword evidence="8" id="KW-0175">Coiled coil</keyword>
<dbReference type="Pfam" id="PF00270">
    <property type="entry name" value="DEAD"/>
    <property type="match status" value="1"/>
</dbReference>
<dbReference type="eggNOG" id="KOG0350">
    <property type="taxonomic scope" value="Eukaryota"/>
</dbReference>
<evidence type="ECO:0000256" key="1">
    <source>
        <dbReference type="ARBA" id="ARBA00022741"/>
    </source>
</evidence>
<dbReference type="KEGG" id="dpl:KGM_201759"/>
<dbReference type="EMBL" id="AGBW02008206">
    <property type="protein sequence ID" value="OWR54011.1"/>
    <property type="molecule type" value="Genomic_DNA"/>
</dbReference>
<keyword evidence="3 6" id="KW-0347">Helicase</keyword>
<reference evidence="10 11" key="1">
    <citation type="journal article" date="2011" name="Cell">
        <title>The monarch butterfly genome yields insights into long-distance migration.</title>
        <authorList>
            <person name="Zhan S."/>
            <person name="Merlin C."/>
            <person name="Boore J.L."/>
            <person name="Reppert S.M."/>
        </authorList>
    </citation>
    <scope>NUCLEOTIDE SEQUENCE [LARGE SCALE GENOMIC DNA]</scope>
    <source>
        <strain evidence="10">F-2</strain>
    </source>
</reference>